<evidence type="ECO:0000313" key="3">
    <source>
        <dbReference type="Proteomes" id="UP000816034"/>
    </source>
</evidence>
<gene>
    <name evidence="2" type="ORF">C9374_005585</name>
</gene>
<dbReference type="RefSeq" id="XP_044548062.1">
    <property type="nucleotide sequence ID" value="XM_044695351.1"/>
</dbReference>
<name>A0AA88KJZ1_NAELO</name>
<dbReference type="GeneID" id="68098040"/>
<accession>A0AA88KJZ1</accession>
<dbReference type="Proteomes" id="UP000816034">
    <property type="component" value="Unassembled WGS sequence"/>
</dbReference>
<sequence>MLPSSSSHDSSTNEEISNELQRTIQFIHHSSKSKDAVRICPFCLQQISFNHLKRTRSDYESSASSSDETNNNTELLKTNHDELSEHVSMCLNLWHTERRKLREENQRQPSAVSGSKDLKASEESEEDEGEDDDETDESDNHEHVFCLKSTNQKFIPRYKSIDEIVEDDRKMAVRLMWANFCVCARSKICQEMTWNNISTVIHKTLGTLPATIFYLFFHEQPGAQYYSWTQRKQWNGMTINEFCIQFKFIKKHPILHTHDDWANFTITSTQDNGDKEIGVIHRKKIFNLENITLTCNTVTNEVFSTFTFSRKMEAYNTGTLSKRITL</sequence>
<protein>
    <submittedName>
        <fullName evidence="2">Uncharacterized protein</fullName>
    </submittedName>
</protein>
<organism evidence="2 3">
    <name type="scientific">Naegleria lovaniensis</name>
    <name type="common">Amoeba</name>
    <dbReference type="NCBI Taxonomy" id="51637"/>
    <lineage>
        <taxon>Eukaryota</taxon>
        <taxon>Discoba</taxon>
        <taxon>Heterolobosea</taxon>
        <taxon>Tetramitia</taxon>
        <taxon>Eutetramitia</taxon>
        <taxon>Vahlkampfiidae</taxon>
        <taxon>Naegleria</taxon>
    </lineage>
</organism>
<evidence type="ECO:0000313" key="2">
    <source>
        <dbReference type="EMBL" id="KAG2382383.1"/>
    </source>
</evidence>
<evidence type="ECO:0000256" key="1">
    <source>
        <dbReference type="SAM" id="MobiDB-lite"/>
    </source>
</evidence>
<proteinExistence type="predicted"/>
<reference evidence="2 3" key="1">
    <citation type="journal article" date="2018" name="BMC Genomics">
        <title>The genome of Naegleria lovaniensis, the basis for a comparative approach to unravel pathogenicity factors of the human pathogenic amoeba N. fowleri.</title>
        <authorList>
            <person name="Liechti N."/>
            <person name="Schurch N."/>
            <person name="Bruggmann R."/>
            <person name="Wittwer M."/>
        </authorList>
    </citation>
    <scope>NUCLEOTIDE SEQUENCE [LARGE SCALE GENOMIC DNA]</scope>
    <source>
        <strain evidence="2 3">ATCC 30569</strain>
    </source>
</reference>
<dbReference type="AlphaFoldDB" id="A0AA88KJZ1"/>
<feature type="region of interest" description="Disordered" evidence="1">
    <location>
        <begin position="101"/>
        <end position="141"/>
    </location>
</feature>
<comment type="caution">
    <text evidence="2">The sequence shown here is derived from an EMBL/GenBank/DDBJ whole genome shotgun (WGS) entry which is preliminary data.</text>
</comment>
<dbReference type="EMBL" id="PYSW02000024">
    <property type="protein sequence ID" value="KAG2382383.1"/>
    <property type="molecule type" value="Genomic_DNA"/>
</dbReference>
<keyword evidence="3" id="KW-1185">Reference proteome</keyword>
<feature type="compositionally biased region" description="Acidic residues" evidence="1">
    <location>
        <begin position="123"/>
        <end position="137"/>
    </location>
</feature>